<name>A0ABD3WE18_SINWO</name>
<accession>A0ABD3WE18</accession>
<feature type="non-terminal residue" evidence="1">
    <location>
        <position position="1"/>
    </location>
</feature>
<gene>
    <name evidence="1" type="ORF">ACJMK2_039013</name>
</gene>
<dbReference type="Proteomes" id="UP001634394">
    <property type="component" value="Unassembled WGS sequence"/>
</dbReference>
<organism evidence="1 2">
    <name type="scientific">Sinanodonta woodiana</name>
    <name type="common">Chinese pond mussel</name>
    <name type="synonym">Anodonta woodiana</name>
    <dbReference type="NCBI Taxonomy" id="1069815"/>
    <lineage>
        <taxon>Eukaryota</taxon>
        <taxon>Metazoa</taxon>
        <taxon>Spiralia</taxon>
        <taxon>Lophotrochozoa</taxon>
        <taxon>Mollusca</taxon>
        <taxon>Bivalvia</taxon>
        <taxon>Autobranchia</taxon>
        <taxon>Heteroconchia</taxon>
        <taxon>Palaeoheterodonta</taxon>
        <taxon>Unionida</taxon>
        <taxon>Unionoidea</taxon>
        <taxon>Unionidae</taxon>
        <taxon>Unioninae</taxon>
        <taxon>Sinanodonta</taxon>
    </lineage>
</organism>
<dbReference type="AlphaFoldDB" id="A0ABD3WE18"/>
<proteinExistence type="predicted"/>
<keyword evidence="2" id="KW-1185">Reference proteome</keyword>
<dbReference type="EMBL" id="JBJQND010000007">
    <property type="protein sequence ID" value="KAL3870988.1"/>
    <property type="molecule type" value="Genomic_DNA"/>
</dbReference>
<comment type="caution">
    <text evidence="1">The sequence shown here is derived from an EMBL/GenBank/DDBJ whole genome shotgun (WGS) entry which is preliminary data.</text>
</comment>
<protein>
    <submittedName>
        <fullName evidence="1">Uncharacterized protein</fullName>
    </submittedName>
</protein>
<evidence type="ECO:0000313" key="1">
    <source>
        <dbReference type="EMBL" id="KAL3870988.1"/>
    </source>
</evidence>
<sequence length="59" mass="6656">RCSALPQFKTGQLMRWYAADDFIPCAHSRVTKDLTRTPCPLSSIVGCMETGWKPLHHPV</sequence>
<reference evidence="1 2" key="1">
    <citation type="submission" date="2024-11" db="EMBL/GenBank/DDBJ databases">
        <title>Chromosome-level genome assembly of the freshwater bivalve Anodonta woodiana.</title>
        <authorList>
            <person name="Chen X."/>
        </authorList>
    </citation>
    <scope>NUCLEOTIDE SEQUENCE [LARGE SCALE GENOMIC DNA]</scope>
    <source>
        <strain evidence="1">MN2024</strain>
        <tissue evidence="1">Gills</tissue>
    </source>
</reference>
<evidence type="ECO:0000313" key="2">
    <source>
        <dbReference type="Proteomes" id="UP001634394"/>
    </source>
</evidence>